<dbReference type="AlphaFoldDB" id="A0A812N386"/>
<evidence type="ECO:0008006" key="3">
    <source>
        <dbReference type="Google" id="ProtNLM"/>
    </source>
</evidence>
<dbReference type="EMBL" id="CAJNJA010011983">
    <property type="protein sequence ID" value="CAE7285297.1"/>
    <property type="molecule type" value="Genomic_DNA"/>
</dbReference>
<sequence length="263" mass="27253">MSACEKGRLWSQALRLLVRMWTSEITPEVVTVTAALGAVASSAKWEKAPAVASLCGGTFSQRLGTSWTMALALLDMGELQPSIAAFRSALAAAELAGEPVAARFAEVGLWRRTARGEGRSAPKHRGEYAGATSQLQASGTPLAGRLLCGSASQVLAALQGGGTSAARDFYDVGSLNARLATERGGQGPNAGQEVAPWAHSARRALASALPSPAPAAAAAAQLAAWCEADLALPARRGSWLQQALAFLQDLQQMVSAKKRCGMI</sequence>
<evidence type="ECO:0000313" key="1">
    <source>
        <dbReference type="EMBL" id="CAE7285297.1"/>
    </source>
</evidence>
<name>A0A812N386_9DINO</name>
<gene>
    <name evidence="1" type="ORF">SNEC2469_LOCUS6969</name>
</gene>
<comment type="caution">
    <text evidence="1">The sequence shown here is derived from an EMBL/GenBank/DDBJ whole genome shotgun (WGS) entry which is preliminary data.</text>
</comment>
<organism evidence="1 2">
    <name type="scientific">Symbiodinium necroappetens</name>
    <dbReference type="NCBI Taxonomy" id="1628268"/>
    <lineage>
        <taxon>Eukaryota</taxon>
        <taxon>Sar</taxon>
        <taxon>Alveolata</taxon>
        <taxon>Dinophyceae</taxon>
        <taxon>Suessiales</taxon>
        <taxon>Symbiodiniaceae</taxon>
        <taxon>Symbiodinium</taxon>
    </lineage>
</organism>
<evidence type="ECO:0000313" key="2">
    <source>
        <dbReference type="Proteomes" id="UP000601435"/>
    </source>
</evidence>
<dbReference type="Proteomes" id="UP000601435">
    <property type="component" value="Unassembled WGS sequence"/>
</dbReference>
<keyword evidence="2" id="KW-1185">Reference proteome</keyword>
<proteinExistence type="predicted"/>
<protein>
    <recommendedName>
        <fullName evidence="3">Pentatricopeptide repeat-containing protein, chloroplastic</fullName>
    </recommendedName>
</protein>
<reference evidence="1" key="1">
    <citation type="submission" date="2021-02" db="EMBL/GenBank/DDBJ databases">
        <authorList>
            <person name="Dougan E. K."/>
            <person name="Rhodes N."/>
            <person name="Thang M."/>
            <person name="Chan C."/>
        </authorList>
    </citation>
    <scope>NUCLEOTIDE SEQUENCE</scope>
</reference>
<dbReference type="OrthoDB" id="10389321at2759"/>
<accession>A0A812N386</accession>